<feature type="domain" description="Peptidase C39-like" evidence="1">
    <location>
        <begin position="2"/>
        <end position="124"/>
    </location>
</feature>
<name>A0ABP8UEJ8_9ACTN</name>
<dbReference type="Pfam" id="PF13529">
    <property type="entry name" value="Peptidase_C39_2"/>
    <property type="match status" value="1"/>
</dbReference>
<dbReference type="Proteomes" id="UP001501442">
    <property type="component" value="Unassembled WGS sequence"/>
</dbReference>
<evidence type="ECO:0000313" key="2">
    <source>
        <dbReference type="EMBL" id="GAA4630279.1"/>
    </source>
</evidence>
<proteinExistence type="predicted"/>
<gene>
    <name evidence="2" type="ORF">GCM10023196_054980</name>
</gene>
<evidence type="ECO:0000259" key="1">
    <source>
        <dbReference type="Pfam" id="PF13529"/>
    </source>
</evidence>
<sequence>MPAAAVVSLSTLGIKVSQSRFAAKMHMTRQGEYDGEDFYGAVNRYLHDTPYQVNNVGGPDSEPDFVMREVAYDVGVLQRAPMLSVWGERLPWHKGTERGRKVDHMVVAVGYDRSKGTVTVFDPWPDTGGVRTLPVATLARTLQIGGLYFIYQRSWSWETTTPTASPRLSPGGGPR</sequence>
<organism evidence="2 3">
    <name type="scientific">Actinoallomurus vinaceus</name>
    <dbReference type="NCBI Taxonomy" id="1080074"/>
    <lineage>
        <taxon>Bacteria</taxon>
        <taxon>Bacillati</taxon>
        <taxon>Actinomycetota</taxon>
        <taxon>Actinomycetes</taxon>
        <taxon>Streptosporangiales</taxon>
        <taxon>Thermomonosporaceae</taxon>
        <taxon>Actinoallomurus</taxon>
    </lineage>
</organism>
<dbReference type="EMBL" id="BAABHK010000008">
    <property type="protein sequence ID" value="GAA4630279.1"/>
    <property type="molecule type" value="Genomic_DNA"/>
</dbReference>
<accession>A0ABP8UEJ8</accession>
<reference evidence="3" key="1">
    <citation type="journal article" date="2019" name="Int. J. Syst. Evol. Microbiol.">
        <title>The Global Catalogue of Microorganisms (GCM) 10K type strain sequencing project: providing services to taxonomists for standard genome sequencing and annotation.</title>
        <authorList>
            <consortium name="The Broad Institute Genomics Platform"/>
            <consortium name="The Broad Institute Genome Sequencing Center for Infectious Disease"/>
            <person name="Wu L."/>
            <person name="Ma J."/>
        </authorList>
    </citation>
    <scope>NUCLEOTIDE SEQUENCE [LARGE SCALE GENOMIC DNA]</scope>
    <source>
        <strain evidence="3">JCM 17939</strain>
    </source>
</reference>
<comment type="caution">
    <text evidence="2">The sequence shown here is derived from an EMBL/GenBank/DDBJ whole genome shotgun (WGS) entry which is preliminary data.</text>
</comment>
<keyword evidence="3" id="KW-1185">Reference proteome</keyword>
<protein>
    <recommendedName>
        <fullName evidence="1">Peptidase C39-like domain-containing protein</fullName>
    </recommendedName>
</protein>
<evidence type="ECO:0000313" key="3">
    <source>
        <dbReference type="Proteomes" id="UP001501442"/>
    </source>
</evidence>
<dbReference type="InterPro" id="IPR039564">
    <property type="entry name" value="Peptidase_C39-like"/>
</dbReference>